<dbReference type="AlphaFoldDB" id="A0A9W4ULT9"/>
<dbReference type="OrthoDB" id="3692227at2759"/>
<protein>
    <submittedName>
        <fullName evidence="1">Uncharacterized protein</fullName>
    </submittedName>
</protein>
<sequence>MESVLLLELPTLLSVATICAAFLAKNLISHFNPIWSTVTVSKHPYDFGDRVVIEDRELIIAKVWPLYTVSNRRSNRAIGQIAHNEICN</sequence>
<organism evidence="1 2">
    <name type="scientific">Periconia digitata</name>
    <dbReference type="NCBI Taxonomy" id="1303443"/>
    <lineage>
        <taxon>Eukaryota</taxon>
        <taxon>Fungi</taxon>
        <taxon>Dikarya</taxon>
        <taxon>Ascomycota</taxon>
        <taxon>Pezizomycotina</taxon>
        <taxon>Dothideomycetes</taxon>
        <taxon>Pleosporomycetidae</taxon>
        <taxon>Pleosporales</taxon>
        <taxon>Massarineae</taxon>
        <taxon>Periconiaceae</taxon>
        <taxon>Periconia</taxon>
    </lineage>
</organism>
<dbReference type="EMBL" id="CAOQHR010000008">
    <property type="protein sequence ID" value="CAI6338049.1"/>
    <property type="molecule type" value="Genomic_DNA"/>
</dbReference>
<reference evidence="1" key="1">
    <citation type="submission" date="2023-01" db="EMBL/GenBank/DDBJ databases">
        <authorList>
            <person name="Van Ghelder C."/>
            <person name="Rancurel C."/>
        </authorList>
    </citation>
    <scope>NUCLEOTIDE SEQUENCE</scope>
    <source>
        <strain evidence="1">CNCM I-4278</strain>
    </source>
</reference>
<keyword evidence="2" id="KW-1185">Reference proteome</keyword>
<proteinExistence type="predicted"/>
<accession>A0A9W4ULT9</accession>
<gene>
    <name evidence="1" type="ORF">PDIGIT_LOCUS11171</name>
</gene>
<evidence type="ECO:0000313" key="1">
    <source>
        <dbReference type="EMBL" id="CAI6338049.1"/>
    </source>
</evidence>
<evidence type="ECO:0000313" key="2">
    <source>
        <dbReference type="Proteomes" id="UP001152607"/>
    </source>
</evidence>
<comment type="caution">
    <text evidence="1">The sequence shown here is derived from an EMBL/GenBank/DDBJ whole genome shotgun (WGS) entry which is preliminary data.</text>
</comment>
<name>A0A9W4ULT9_9PLEO</name>
<dbReference type="Proteomes" id="UP001152607">
    <property type="component" value="Unassembled WGS sequence"/>
</dbReference>